<dbReference type="EMBL" id="BTSY01000006">
    <property type="protein sequence ID" value="GMT31742.1"/>
    <property type="molecule type" value="Genomic_DNA"/>
</dbReference>
<feature type="non-terminal residue" evidence="1">
    <location>
        <position position="142"/>
    </location>
</feature>
<name>A0AAV5WL33_9BILA</name>
<comment type="caution">
    <text evidence="1">The sequence shown here is derived from an EMBL/GenBank/DDBJ whole genome shotgun (WGS) entry which is preliminary data.</text>
</comment>
<evidence type="ECO:0000313" key="1">
    <source>
        <dbReference type="EMBL" id="GMT31742.1"/>
    </source>
</evidence>
<dbReference type="AlphaFoldDB" id="A0AAV5WL33"/>
<keyword evidence="2" id="KW-1185">Reference proteome</keyword>
<accession>A0AAV5WL33</accession>
<proteinExistence type="predicted"/>
<protein>
    <submittedName>
        <fullName evidence="1">Uncharacterized protein</fullName>
    </submittedName>
</protein>
<organism evidence="1 2">
    <name type="scientific">Pristionchus fissidentatus</name>
    <dbReference type="NCBI Taxonomy" id="1538716"/>
    <lineage>
        <taxon>Eukaryota</taxon>
        <taxon>Metazoa</taxon>
        <taxon>Ecdysozoa</taxon>
        <taxon>Nematoda</taxon>
        <taxon>Chromadorea</taxon>
        <taxon>Rhabditida</taxon>
        <taxon>Rhabditina</taxon>
        <taxon>Diplogasteromorpha</taxon>
        <taxon>Diplogasteroidea</taxon>
        <taxon>Neodiplogasteridae</taxon>
        <taxon>Pristionchus</taxon>
    </lineage>
</organism>
<gene>
    <name evidence="1" type="ORF">PFISCL1PPCAC_23039</name>
</gene>
<evidence type="ECO:0000313" key="2">
    <source>
        <dbReference type="Proteomes" id="UP001432322"/>
    </source>
</evidence>
<sequence length="142" mass="16409">MRVVARFHIDISIWINDHRLLRLPLVRVLHAEGVGRVVGEGARRTRRSNGQRRSEQQCALHLQGGLESADHLSSCKVEFPLRFLMNTSVLQDAHEFLVHSNALPHLSLLALLHFRRCEWCIGAVEEAQIDWMTTRKTWSRLK</sequence>
<reference evidence="1" key="1">
    <citation type="submission" date="2023-10" db="EMBL/GenBank/DDBJ databases">
        <title>Genome assembly of Pristionchus species.</title>
        <authorList>
            <person name="Yoshida K."/>
            <person name="Sommer R.J."/>
        </authorList>
    </citation>
    <scope>NUCLEOTIDE SEQUENCE</scope>
    <source>
        <strain evidence="1">RS5133</strain>
    </source>
</reference>
<dbReference type="Proteomes" id="UP001432322">
    <property type="component" value="Unassembled WGS sequence"/>
</dbReference>